<keyword evidence="2" id="KW-1185">Reference proteome</keyword>
<accession>E6SWC4</accession>
<evidence type="ECO:0000313" key="1">
    <source>
        <dbReference type="EMBL" id="ADV44585.1"/>
    </source>
</evidence>
<gene>
    <name evidence="1" type="ordered locus">Bache_2631</name>
</gene>
<dbReference type="HOGENOM" id="CLU_3196388_0_0_10"/>
<dbReference type="KEGG" id="bhl:Bache_2631"/>
<sequence>MRRQIYKKITKELTEISEKDSILLKIVPENYQKRGCKLSIDSFHP</sequence>
<protein>
    <submittedName>
        <fullName evidence="1">Uncharacterized protein</fullName>
    </submittedName>
</protein>
<organism evidence="1 2">
    <name type="scientific">Bacteroides helcogenes (strain ATCC 35417 / DSM 20613 / JCM 6297 / CCUG 15421 / P 36-108)</name>
    <dbReference type="NCBI Taxonomy" id="693979"/>
    <lineage>
        <taxon>Bacteria</taxon>
        <taxon>Pseudomonadati</taxon>
        <taxon>Bacteroidota</taxon>
        <taxon>Bacteroidia</taxon>
        <taxon>Bacteroidales</taxon>
        <taxon>Bacteroidaceae</taxon>
        <taxon>Bacteroides</taxon>
    </lineage>
</organism>
<reference evidence="1 2" key="2">
    <citation type="journal article" date="2011" name="Stand. Genomic Sci.">
        <title>Complete genome sequence of Bacteroides helcogenes type strain (P 36-108).</title>
        <authorList>
            <person name="Pati A."/>
            <person name="Gronow S."/>
            <person name="Zeytun A."/>
            <person name="Lapidus A."/>
            <person name="Nolan M."/>
            <person name="Hammon N."/>
            <person name="Deshpande S."/>
            <person name="Cheng J.F."/>
            <person name="Tapia R."/>
            <person name="Han C."/>
            <person name="Goodwin L."/>
            <person name="Pitluck S."/>
            <person name="Liolios K."/>
            <person name="Pagani I."/>
            <person name="Ivanova N."/>
            <person name="Mavromatis K."/>
            <person name="Chen A."/>
            <person name="Palaniappan K."/>
            <person name="Land M."/>
            <person name="Hauser L."/>
            <person name="Chang Y.J."/>
            <person name="Jeffries C.D."/>
            <person name="Detter J.C."/>
            <person name="Brambilla E."/>
            <person name="Rohde M."/>
            <person name="Goker M."/>
            <person name="Woyke T."/>
            <person name="Bristow J."/>
            <person name="Eisen J.A."/>
            <person name="Markowitz V."/>
            <person name="Hugenholtz P."/>
            <person name="Kyrpides N.C."/>
            <person name="Klenk H.P."/>
            <person name="Lucas S."/>
        </authorList>
    </citation>
    <scope>NUCLEOTIDE SEQUENCE [LARGE SCALE GENOMIC DNA]</scope>
    <source>
        <strain evidence="2">ATCC 35417 / DSM 20613 / JCM 6297 / CCUG 15421 / P 36-108</strain>
    </source>
</reference>
<dbReference type="Proteomes" id="UP000008630">
    <property type="component" value="Chromosome"/>
</dbReference>
<dbReference type="STRING" id="693979.Bache_2631"/>
<evidence type="ECO:0000313" key="2">
    <source>
        <dbReference type="Proteomes" id="UP000008630"/>
    </source>
</evidence>
<proteinExistence type="predicted"/>
<reference key="1">
    <citation type="submission" date="2010-11" db="EMBL/GenBank/DDBJ databases">
        <title>The complete genome of Bacteroides helcogenes P 36-108.</title>
        <authorList>
            <consortium name="US DOE Joint Genome Institute (JGI-PGF)"/>
            <person name="Lucas S."/>
            <person name="Copeland A."/>
            <person name="Lapidus A."/>
            <person name="Bruce D."/>
            <person name="Goodwin L."/>
            <person name="Pitluck S."/>
            <person name="Kyrpides N."/>
            <person name="Mavromatis K."/>
            <person name="Ivanova N."/>
            <person name="Zeytun A."/>
            <person name="Brettin T."/>
            <person name="Detter J.C."/>
            <person name="Tapia R."/>
            <person name="Han C."/>
            <person name="Land M."/>
            <person name="Hauser L."/>
            <person name="Markowitz V."/>
            <person name="Cheng J.-F."/>
            <person name="Hugenholtz P."/>
            <person name="Woyke T."/>
            <person name="Wu D."/>
            <person name="Gronow S."/>
            <person name="Wellnitz S."/>
            <person name="Brambilla E."/>
            <person name="Klenk H.-P."/>
            <person name="Eisen J.A."/>
        </authorList>
    </citation>
    <scope>NUCLEOTIDE SEQUENCE</scope>
    <source>
        <strain>P 36-108</strain>
    </source>
</reference>
<dbReference type="EMBL" id="CP002352">
    <property type="protein sequence ID" value="ADV44585.1"/>
    <property type="molecule type" value="Genomic_DNA"/>
</dbReference>
<dbReference type="AlphaFoldDB" id="E6SWC4"/>
<name>E6SWC4_BACT6</name>